<evidence type="ECO:0000313" key="2">
    <source>
        <dbReference type="Proteomes" id="UP000030063"/>
    </source>
</evidence>
<dbReference type="eggNOG" id="COG4367">
    <property type="taxonomic scope" value="Bacteria"/>
</dbReference>
<sequence>MSTPSCIDPGKRGAQAIRLRPAHVVMDLERLGSLHQSRLSFMRCLVRKIMREGWQIEARRFELDAEGYGTVIYRIQTTGDLFSFVLFSQYLDPDKRNDRVIASEWDLTMALCEGEVDDAYVEYLRQNVPLQEAGRLDSRVMVLSRANRSVRNFDSVVAALSAGQQPEVEQIARVGYLYRTTAVYGSGKLGMADWEKVSSKHPDFARPFAAEMFNCFMLRNFSLQQAEHIARQRAPETAVALQPQLKRYFGIGNSTGLGMAPYLINHPQLISRWIEMRELALARVRGLGQVTVERLARLQVLVERGTLHIQQTVTEDDWQTGNNRVVLEDFAALQDWLASHPLHSWEQLTNWAEQQLSLQGQELLNCILLELYPELVDSLEDSFSLVESLELQPQMPAAELQALIERHYAWALAIDFTADGASETFWYRSEEKQEPRLGNCNLESGRDKQMPLGIGYLAQQCHRQLGAYLAEHPAQCTASFLLRHPEQRGIVRRMQSMAKTHYGEIQANLLDREVLPMHLLRCKLAFFGVSKFDPRSRLWVRNTMFQGAPLLEDIGQPFEDDWFLPLAPTAEKR</sequence>
<dbReference type="STRING" id="1395571.TMS3_0101390"/>
<proteinExistence type="predicted"/>
<dbReference type="Proteomes" id="UP000030063">
    <property type="component" value="Unassembled WGS sequence"/>
</dbReference>
<name>A0A0A1YNU0_9PSED</name>
<reference evidence="1 2" key="1">
    <citation type="journal article" date="2014" name="Genome Announc.">
        <title>Draft Genome Sequence of Petroleum Oil-Degrading Marine Bacterium Pseudomonas taeanensis Strain MS-3, Isolated from a Crude Oil-Contaminated Seashore.</title>
        <authorList>
            <person name="Lee S.Y."/>
            <person name="Kim S.H."/>
            <person name="Lee D.G."/>
            <person name="Shin S."/>
            <person name="Yun S.H."/>
            <person name="Choi C.W."/>
            <person name="Chung Y.H."/>
            <person name="Choi J.S."/>
            <person name="Kahng H.Y."/>
            <person name="Kim S.I."/>
        </authorList>
    </citation>
    <scope>NUCLEOTIDE SEQUENCE [LARGE SCALE GENOMIC DNA]</scope>
    <source>
        <strain evidence="1 2">MS-3</strain>
    </source>
</reference>
<keyword evidence="2" id="KW-1185">Reference proteome</keyword>
<dbReference type="EMBL" id="AWSQ01000001">
    <property type="protein sequence ID" value="KFX70623.1"/>
    <property type="molecule type" value="Genomic_DNA"/>
</dbReference>
<dbReference type="RefSeq" id="WP_025163441.1">
    <property type="nucleotide sequence ID" value="NZ_AWSQ01000001.1"/>
</dbReference>
<comment type="caution">
    <text evidence="1">The sequence shown here is derived from an EMBL/GenBank/DDBJ whole genome shotgun (WGS) entry which is preliminary data.</text>
</comment>
<organism evidence="1 2">
    <name type="scientific">Pseudomonas taeanensis MS-3</name>
    <dbReference type="NCBI Taxonomy" id="1395571"/>
    <lineage>
        <taxon>Bacteria</taxon>
        <taxon>Pseudomonadati</taxon>
        <taxon>Pseudomonadota</taxon>
        <taxon>Gammaproteobacteria</taxon>
        <taxon>Pseudomonadales</taxon>
        <taxon>Pseudomonadaceae</taxon>
        <taxon>Pseudomonas</taxon>
    </lineage>
</organism>
<protein>
    <submittedName>
        <fullName evidence="1">Uncharacterized protein</fullName>
    </submittedName>
</protein>
<dbReference type="AlphaFoldDB" id="A0A0A1YNU0"/>
<gene>
    <name evidence="1" type="ORF">TMS3_0101390</name>
</gene>
<accession>A0A0A1YNU0</accession>
<dbReference type="OrthoDB" id="4891072at2"/>
<evidence type="ECO:0000313" key="1">
    <source>
        <dbReference type="EMBL" id="KFX70623.1"/>
    </source>
</evidence>